<dbReference type="InterPro" id="IPR029044">
    <property type="entry name" value="Nucleotide-diphossugar_trans"/>
</dbReference>
<dbReference type="Proteomes" id="UP000237682">
    <property type="component" value="Unassembled WGS sequence"/>
</dbReference>
<dbReference type="OrthoDB" id="9811214at2"/>
<evidence type="ECO:0000313" key="2">
    <source>
        <dbReference type="Proteomes" id="UP000237682"/>
    </source>
</evidence>
<organism evidence="1 2">
    <name type="scientific">Labrys okinawensis</name>
    <dbReference type="NCBI Taxonomy" id="346911"/>
    <lineage>
        <taxon>Bacteria</taxon>
        <taxon>Pseudomonadati</taxon>
        <taxon>Pseudomonadota</taxon>
        <taxon>Alphaproteobacteria</taxon>
        <taxon>Hyphomicrobiales</taxon>
        <taxon>Xanthobacteraceae</taxon>
        <taxon>Labrys</taxon>
    </lineage>
</organism>
<accession>A0A2S9QDK8</accession>
<comment type="caution">
    <text evidence="1">The sequence shown here is derived from an EMBL/GenBank/DDBJ whole genome shotgun (WGS) entry which is preliminary data.</text>
</comment>
<reference evidence="1 2" key="1">
    <citation type="submission" date="2018-02" db="EMBL/GenBank/DDBJ databases">
        <title>Whole genome sequencing of endophytic bacterium.</title>
        <authorList>
            <person name="Eedara R."/>
            <person name="Podile A.R."/>
        </authorList>
    </citation>
    <scope>NUCLEOTIDE SEQUENCE [LARGE SCALE GENOMIC DNA]</scope>
    <source>
        <strain evidence="1 2">RP1T</strain>
    </source>
</reference>
<name>A0A2S9QDK8_9HYPH</name>
<dbReference type="AlphaFoldDB" id="A0A2S9QDK8"/>
<evidence type="ECO:0000313" key="1">
    <source>
        <dbReference type="EMBL" id="PRH87421.1"/>
    </source>
</evidence>
<gene>
    <name evidence="1" type="ORF">C5L14_12450</name>
</gene>
<dbReference type="RefSeq" id="WP_105862354.1">
    <property type="nucleotide sequence ID" value="NZ_PUEJ01000004.1"/>
</dbReference>
<keyword evidence="2" id="KW-1185">Reference proteome</keyword>
<dbReference type="SUPFAM" id="SSF53448">
    <property type="entry name" value="Nucleotide-diphospho-sugar transferases"/>
    <property type="match status" value="1"/>
</dbReference>
<dbReference type="GO" id="GO:0016740">
    <property type="term" value="F:transferase activity"/>
    <property type="evidence" value="ECO:0007669"/>
    <property type="project" value="UniProtKB-KW"/>
</dbReference>
<dbReference type="EMBL" id="PUEJ01000004">
    <property type="protein sequence ID" value="PRH87421.1"/>
    <property type="molecule type" value="Genomic_DNA"/>
</dbReference>
<proteinExistence type="predicted"/>
<protein>
    <submittedName>
        <fullName evidence="1">Glycosyltransferase</fullName>
    </submittedName>
</protein>
<sequence length="171" mass="18102">MISVVIAANGQEMALAETLAALVPAAADGFVREVVVVAEAGPSEGTRLVADAVGCVIVEGDARAGLEAARSDWVLVVAPGVRLESDWFREAGVMMQRLQRAGGRPVAMLFRGAVDDYGWRARLREIVLKLSRGRRRRQAMLAPRKALLEGGRLGSHALRARAFTGGVGTAG</sequence>
<keyword evidence="1" id="KW-0808">Transferase</keyword>